<evidence type="ECO:0000313" key="3">
    <source>
        <dbReference type="Proteomes" id="UP000467700"/>
    </source>
</evidence>
<feature type="region of interest" description="Disordered" evidence="1">
    <location>
        <begin position="43"/>
        <end position="73"/>
    </location>
</feature>
<dbReference type="EMBL" id="CACVBS010000090">
    <property type="protein sequence ID" value="CAA7270321.1"/>
    <property type="molecule type" value="Genomic_DNA"/>
</dbReference>
<evidence type="ECO:0000256" key="1">
    <source>
        <dbReference type="SAM" id="MobiDB-lite"/>
    </source>
</evidence>
<sequence>MSAPSSSGYPDVRAASALVSTMLSRPSYLSPFALDCLANASDRGGPIPPSSPTLPVGDASHLPAPTPVSQDSNTTIVSAHAVSEYEKVTYYNGIAEEGEHPDLLYRTGSDKYPWIKPAADRQDHLPTKSLRQVHGTPLNKVWNTVGLQVCELVKSAVGTRFSIDPARFATCIHGQEGESTLGPVVIWVAVSPGSTSADTAHEASLAILELLWKNGIKDVEVEWCEAVTFRMGDPARGVW</sequence>
<organism evidence="2 3">
    <name type="scientific">Cyclocybe aegerita</name>
    <name type="common">Black poplar mushroom</name>
    <name type="synonym">Agrocybe aegerita</name>
    <dbReference type="NCBI Taxonomy" id="1973307"/>
    <lineage>
        <taxon>Eukaryota</taxon>
        <taxon>Fungi</taxon>
        <taxon>Dikarya</taxon>
        <taxon>Basidiomycota</taxon>
        <taxon>Agaricomycotina</taxon>
        <taxon>Agaricomycetes</taxon>
        <taxon>Agaricomycetidae</taxon>
        <taxon>Agaricales</taxon>
        <taxon>Agaricineae</taxon>
        <taxon>Bolbitiaceae</taxon>
        <taxon>Cyclocybe</taxon>
    </lineage>
</organism>
<comment type="caution">
    <text evidence="2">The sequence shown here is derived from an EMBL/GenBank/DDBJ whole genome shotgun (WGS) entry which is preliminary data.</text>
</comment>
<accession>A0A8S0Y018</accession>
<keyword evidence="3" id="KW-1185">Reference proteome</keyword>
<protein>
    <submittedName>
        <fullName evidence="2">Uncharacterized protein</fullName>
    </submittedName>
</protein>
<dbReference type="OrthoDB" id="3364808at2759"/>
<proteinExistence type="predicted"/>
<gene>
    <name evidence="2" type="ORF">AAE3_LOCUS12660</name>
</gene>
<dbReference type="Proteomes" id="UP000467700">
    <property type="component" value="Unassembled WGS sequence"/>
</dbReference>
<reference evidence="2 3" key="1">
    <citation type="submission" date="2020-01" db="EMBL/GenBank/DDBJ databases">
        <authorList>
            <person name="Gupta K D."/>
        </authorList>
    </citation>
    <scope>NUCLEOTIDE SEQUENCE [LARGE SCALE GENOMIC DNA]</scope>
</reference>
<name>A0A8S0Y018_CYCAE</name>
<dbReference type="AlphaFoldDB" id="A0A8S0Y018"/>
<evidence type="ECO:0000313" key="2">
    <source>
        <dbReference type="EMBL" id="CAA7270321.1"/>
    </source>
</evidence>